<feature type="signal peptide" evidence="7">
    <location>
        <begin position="1"/>
        <end position="21"/>
    </location>
</feature>
<dbReference type="Gene3D" id="2.40.160.20">
    <property type="match status" value="1"/>
</dbReference>
<dbReference type="Proteomes" id="UP000746918">
    <property type="component" value="Unassembled WGS sequence"/>
</dbReference>
<evidence type="ECO:0000256" key="5">
    <source>
        <dbReference type="ARBA" id="ARBA00038306"/>
    </source>
</evidence>
<evidence type="ECO:0000256" key="7">
    <source>
        <dbReference type="SAM" id="SignalP"/>
    </source>
</evidence>
<dbReference type="PANTHER" id="PTHR34001:SF3">
    <property type="entry name" value="BLL7405 PROTEIN"/>
    <property type="match status" value="1"/>
</dbReference>
<feature type="region of interest" description="Disordered" evidence="6">
    <location>
        <begin position="132"/>
        <end position="176"/>
    </location>
</feature>
<feature type="domain" description="Outer membrane protein beta-barrel" evidence="8">
    <location>
        <begin position="37"/>
        <end position="317"/>
    </location>
</feature>
<dbReference type="InterPro" id="IPR011250">
    <property type="entry name" value="OMP/PagP_B-barrel"/>
</dbReference>
<dbReference type="RefSeq" id="WP_220717640.1">
    <property type="nucleotide sequence ID" value="NZ_JAIFRO010000007.1"/>
</dbReference>
<evidence type="ECO:0000256" key="3">
    <source>
        <dbReference type="ARBA" id="ARBA00023136"/>
    </source>
</evidence>
<dbReference type="SUPFAM" id="SSF56925">
    <property type="entry name" value="OMPA-like"/>
    <property type="match status" value="1"/>
</dbReference>
<dbReference type="EMBL" id="JAIFRO010000007">
    <property type="protein sequence ID" value="MBX4336297.1"/>
    <property type="molecule type" value="Genomic_DNA"/>
</dbReference>
<evidence type="ECO:0000313" key="9">
    <source>
        <dbReference type="EMBL" id="MBX4336297.1"/>
    </source>
</evidence>
<dbReference type="Pfam" id="PF13505">
    <property type="entry name" value="OMP_b-brl"/>
    <property type="match status" value="1"/>
</dbReference>
<keyword evidence="3" id="KW-0472">Membrane</keyword>
<feature type="compositionally biased region" description="Low complexity" evidence="6">
    <location>
        <begin position="132"/>
        <end position="155"/>
    </location>
</feature>
<feature type="chain" id="PRO_5047213180" evidence="7">
    <location>
        <begin position="22"/>
        <end position="317"/>
    </location>
</feature>
<dbReference type="PANTHER" id="PTHR34001">
    <property type="entry name" value="BLL7405 PROTEIN"/>
    <property type="match status" value="1"/>
</dbReference>
<sequence>MNTKFITASVFAFVSTSVAQAADVIVPQQSEQVVSSVKVFPSFSWTGVYLGAQVGNFSSKSSATVPNVDIPLYPDESSRNKEWLALDKKYMPKLSGFLGGFYAGVNLGLDNHFILGIDTDILLSNKKDTKSTILTEKSSSESSTESSTESTASGSDNEGSDNEASTESKAKHHKKAKVMKGYVGGVSRSVVKNKKEVENSISFFHTLKQKWTGATRVRIGYSAGRMLPYIAGGIAYGQLQDILSISITGEDPFDKVSDVTKTMVGYTIGGGVDFAMTDNMIIRAEYRYSDLGKKKFKDEIELKYKTNDFRVGIAYKF</sequence>
<evidence type="ECO:0000256" key="4">
    <source>
        <dbReference type="ARBA" id="ARBA00023237"/>
    </source>
</evidence>
<keyword evidence="2 7" id="KW-0732">Signal</keyword>
<name>A0ABS7I9H3_9HYPH</name>
<organism evidence="9 10">
    <name type="scientific">Bartonella raoultii</name>
    <dbReference type="NCBI Taxonomy" id="1457020"/>
    <lineage>
        <taxon>Bacteria</taxon>
        <taxon>Pseudomonadati</taxon>
        <taxon>Pseudomonadota</taxon>
        <taxon>Alphaproteobacteria</taxon>
        <taxon>Hyphomicrobiales</taxon>
        <taxon>Bartonellaceae</taxon>
        <taxon>Bartonella</taxon>
    </lineage>
</organism>
<comment type="subcellular location">
    <subcellularLocation>
        <location evidence="1">Cell outer membrane</location>
    </subcellularLocation>
</comment>
<comment type="similarity">
    <text evidence="5">Belongs to the Omp25/RopB family.</text>
</comment>
<keyword evidence="10" id="KW-1185">Reference proteome</keyword>
<accession>A0ABS7I9H3</accession>
<protein>
    <submittedName>
        <fullName evidence="9">Porin family protein</fullName>
    </submittedName>
</protein>
<reference evidence="9 10" key="1">
    <citation type="submission" date="2021-08" db="EMBL/GenBank/DDBJ databases">
        <title>Bartonella raoulti 094 sp. nov.</title>
        <authorList>
            <person name="Zgheib R."/>
            <person name="Hammoud A."/>
        </authorList>
    </citation>
    <scope>NUCLEOTIDE SEQUENCE [LARGE SCALE GENOMIC DNA]</scope>
    <source>
        <strain evidence="9 10">094</strain>
    </source>
</reference>
<evidence type="ECO:0000313" key="10">
    <source>
        <dbReference type="Proteomes" id="UP000746918"/>
    </source>
</evidence>
<comment type="caution">
    <text evidence="9">The sequence shown here is derived from an EMBL/GenBank/DDBJ whole genome shotgun (WGS) entry which is preliminary data.</text>
</comment>
<dbReference type="InterPro" id="IPR051692">
    <property type="entry name" value="OMP-like"/>
</dbReference>
<proteinExistence type="inferred from homology"/>
<dbReference type="InterPro" id="IPR027385">
    <property type="entry name" value="Beta-barrel_OMP"/>
</dbReference>
<keyword evidence="4" id="KW-0998">Cell outer membrane</keyword>
<evidence type="ECO:0000256" key="2">
    <source>
        <dbReference type="ARBA" id="ARBA00022729"/>
    </source>
</evidence>
<evidence type="ECO:0000256" key="6">
    <source>
        <dbReference type="SAM" id="MobiDB-lite"/>
    </source>
</evidence>
<evidence type="ECO:0000259" key="8">
    <source>
        <dbReference type="Pfam" id="PF13505"/>
    </source>
</evidence>
<evidence type="ECO:0000256" key="1">
    <source>
        <dbReference type="ARBA" id="ARBA00004442"/>
    </source>
</evidence>
<gene>
    <name evidence="9" type="ORF">K3248_06805</name>
</gene>